<name>A0A317XCJ6_9EURO</name>
<dbReference type="RefSeq" id="XP_025471031.1">
    <property type="nucleotide sequence ID" value="XM_025611075.1"/>
</dbReference>
<organism evidence="1 2">
    <name type="scientific">Aspergillus sclerotioniger CBS 115572</name>
    <dbReference type="NCBI Taxonomy" id="1450535"/>
    <lineage>
        <taxon>Eukaryota</taxon>
        <taxon>Fungi</taxon>
        <taxon>Dikarya</taxon>
        <taxon>Ascomycota</taxon>
        <taxon>Pezizomycotina</taxon>
        <taxon>Eurotiomycetes</taxon>
        <taxon>Eurotiomycetidae</taxon>
        <taxon>Eurotiales</taxon>
        <taxon>Aspergillaceae</taxon>
        <taxon>Aspergillus</taxon>
        <taxon>Aspergillus subgen. Circumdati</taxon>
    </lineage>
</organism>
<reference evidence="1 2" key="1">
    <citation type="submission" date="2016-12" db="EMBL/GenBank/DDBJ databases">
        <title>The genomes of Aspergillus section Nigri reveals drivers in fungal speciation.</title>
        <authorList>
            <consortium name="DOE Joint Genome Institute"/>
            <person name="Vesth T.C."/>
            <person name="Nybo J."/>
            <person name="Theobald S."/>
            <person name="Brandl J."/>
            <person name="Frisvad J.C."/>
            <person name="Nielsen K.F."/>
            <person name="Lyhne E.K."/>
            <person name="Kogle M.E."/>
            <person name="Kuo A."/>
            <person name="Riley R."/>
            <person name="Clum A."/>
            <person name="Nolan M."/>
            <person name="Lipzen A."/>
            <person name="Salamov A."/>
            <person name="Henrissat B."/>
            <person name="Wiebenga A."/>
            <person name="De Vries R.P."/>
            <person name="Grigoriev I.V."/>
            <person name="Mortensen U.H."/>
            <person name="Andersen M.R."/>
            <person name="Baker S.E."/>
        </authorList>
    </citation>
    <scope>NUCLEOTIDE SEQUENCE [LARGE SCALE GENOMIC DNA]</scope>
    <source>
        <strain evidence="1 2">CBS 115572</strain>
    </source>
</reference>
<evidence type="ECO:0000313" key="1">
    <source>
        <dbReference type="EMBL" id="PWY94270.1"/>
    </source>
</evidence>
<gene>
    <name evidence="1" type="ORF">BO94DRAFT_532209</name>
</gene>
<dbReference type="EMBL" id="MSFK01000005">
    <property type="protein sequence ID" value="PWY94270.1"/>
    <property type="molecule type" value="Genomic_DNA"/>
</dbReference>
<dbReference type="AlphaFoldDB" id="A0A317XCJ6"/>
<comment type="caution">
    <text evidence="1">The sequence shown here is derived from an EMBL/GenBank/DDBJ whole genome shotgun (WGS) entry which is preliminary data.</text>
</comment>
<sequence>MLTIPAAIEHIYTRNQGKQQAYQMVVQLLGMDLMCWLSSTRGFDWGTARRVISSKGGVDDEMMTPGLVVQHHAGVSPYFDAGENDVIAWSQLGEVIRATNIGRAWYRGSMVGVRCQPFFHVEFDLWGLEKMYLLHWCHLGVLPVMLILSMCP</sequence>
<evidence type="ECO:0000313" key="2">
    <source>
        <dbReference type="Proteomes" id="UP000246702"/>
    </source>
</evidence>
<keyword evidence="2" id="KW-1185">Reference proteome</keyword>
<protein>
    <submittedName>
        <fullName evidence="1">Uncharacterized protein</fullName>
    </submittedName>
</protein>
<accession>A0A317XCJ6</accession>
<dbReference type="GeneID" id="37113218"/>
<dbReference type="Proteomes" id="UP000246702">
    <property type="component" value="Unassembled WGS sequence"/>
</dbReference>
<proteinExistence type="predicted"/>